<evidence type="ECO:0000313" key="4">
    <source>
        <dbReference type="Proteomes" id="UP001159042"/>
    </source>
</evidence>
<sequence length="262" mass="28545">MDGDCKTAVVTGGTGEIGFAIAHKLLCNKGKKVVLIGNDTKKGSEVVDSLNCSFGRSKATFYKCDITNREEVEGTMKKAKNDLDEIDIVVNAAGVWNDVCWPNEMETNLGGTINVVLSARNHIKKGNGVVINLTGLSALEPFPNSPLFASFGAGVIHFTRSFGHDVNFRRFGVRVVALCLGITKTNLHVDLDKKMLTKEMGKGMSDFLKNACYQKPDACACAVAELVKYGPPGSVWVVEGSRLFYYDVPDYKECLNLVSQFM</sequence>
<evidence type="ECO:0000256" key="2">
    <source>
        <dbReference type="ARBA" id="ARBA00023002"/>
    </source>
</evidence>
<keyword evidence="2" id="KW-0560">Oxidoreductase</keyword>
<protein>
    <submittedName>
        <fullName evidence="3">Uncharacterized protein</fullName>
    </submittedName>
</protein>
<dbReference type="PANTHER" id="PTHR44229">
    <property type="entry name" value="15-HYDROXYPROSTAGLANDIN DEHYDROGENASE [NAD(+)]"/>
    <property type="match status" value="1"/>
</dbReference>
<dbReference type="InterPro" id="IPR036291">
    <property type="entry name" value="NAD(P)-bd_dom_sf"/>
</dbReference>
<comment type="caution">
    <text evidence="3">The sequence shown here is derived from an EMBL/GenBank/DDBJ whole genome shotgun (WGS) entry which is preliminary data.</text>
</comment>
<dbReference type="SUPFAM" id="SSF51735">
    <property type="entry name" value="NAD(P)-binding Rossmann-fold domains"/>
    <property type="match status" value="1"/>
</dbReference>
<dbReference type="GO" id="GO:0016616">
    <property type="term" value="F:oxidoreductase activity, acting on the CH-OH group of donors, NAD or NADP as acceptor"/>
    <property type="evidence" value="ECO:0007669"/>
    <property type="project" value="TreeGrafter"/>
</dbReference>
<evidence type="ECO:0000256" key="1">
    <source>
        <dbReference type="ARBA" id="ARBA00006484"/>
    </source>
</evidence>
<dbReference type="GO" id="GO:0005737">
    <property type="term" value="C:cytoplasm"/>
    <property type="evidence" value="ECO:0007669"/>
    <property type="project" value="TreeGrafter"/>
</dbReference>
<dbReference type="Gene3D" id="3.40.50.720">
    <property type="entry name" value="NAD(P)-binding Rossmann-like Domain"/>
    <property type="match status" value="1"/>
</dbReference>
<dbReference type="Proteomes" id="UP001159042">
    <property type="component" value="Unassembled WGS sequence"/>
</dbReference>
<gene>
    <name evidence="3" type="ORF">NQ315_011937</name>
</gene>
<name>A0AAV8W2X9_9CUCU</name>
<dbReference type="PRINTS" id="PR00081">
    <property type="entry name" value="GDHRDH"/>
</dbReference>
<reference evidence="3 4" key="1">
    <citation type="journal article" date="2023" name="Insect Mol. Biol.">
        <title>Genome sequencing provides insights into the evolution of gene families encoding plant cell wall-degrading enzymes in longhorned beetles.</title>
        <authorList>
            <person name="Shin N.R."/>
            <person name="Okamura Y."/>
            <person name="Kirsch R."/>
            <person name="Pauchet Y."/>
        </authorList>
    </citation>
    <scope>NUCLEOTIDE SEQUENCE [LARGE SCALE GENOMIC DNA]</scope>
    <source>
        <strain evidence="3">EAD_L_NR</strain>
    </source>
</reference>
<organism evidence="3 4">
    <name type="scientific">Exocentrus adspersus</name>
    <dbReference type="NCBI Taxonomy" id="1586481"/>
    <lineage>
        <taxon>Eukaryota</taxon>
        <taxon>Metazoa</taxon>
        <taxon>Ecdysozoa</taxon>
        <taxon>Arthropoda</taxon>
        <taxon>Hexapoda</taxon>
        <taxon>Insecta</taxon>
        <taxon>Pterygota</taxon>
        <taxon>Neoptera</taxon>
        <taxon>Endopterygota</taxon>
        <taxon>Coleoptera</taxon>
        <taxon>Polyphaga</taxon>
        <taxon>Cucujiformia</taxon>
        <taxon>Chrysomeloidea</taxon>
        <taxon>Cerambycidae</taxon>
        <taxon>Lamiinae</taxon>
        <taxon>Acanthocinini</taxon>
        <taxon>Exocentrus</taxon>
    </lineage>
</organism>
<evidence type="ECO:0000313" key="3">
    <source>
        <dbReference type="EMBL" id="KAJ8920276.1"/>
    </source>
</evidence>
<dbReference type="PANTHER" id="PTHR44229:SF8">
    <property type="entry name" value="ALCOHOL DEHYDROGENASE-RELATED"/>
    <property type="match status" value="1"/>
</dbReference>
<comment type="similarity">
    <text evidence="1">Belongs to the short-chain dehydrogenases/reductases (SDR) family.</text>
</comment>
<dbReference type="EMBL" id="JANEYG010000015">
    <property type="protein sequence ID" value="KAJ8920276.1"/>
    <property type="molecule type" value="Genomic_DNA"/>
</dbReference>
<dbReference type="Pfam" id="PF00106">
    <property type="entry name" value="adh_short"/>
    <property type="match status" value="1"/>
</dbReference>
<proteinExistence type="inferred from homology"/>
<accession>A0AAV8W2X9</accession>
<keyword evidence="4" id="KW-1185">Reference proteome</keyword>
<dbReference type="AlphaFoldDB" id="A0AAV8W2X9"/>
<dbReference type="InterPro" id="IPR002347">
    <property type="entry name" value="SDR_fam"/>
</dbReference>